<reference evidence="2" key="1">
    <citation type="submission" date="2020-06" db="EMBL/GenBank/DDBJ databases">
        <authorList>
            <person name="Li T."/>
            <person name="Hu X."/>
            <person name="Zhang T."/>
            <person name="Song X."/>
            <person name="Zhang H."/>
            <person name="Dai N."/>
            <person name="Sheng W."/>
            <person name="Hou X."/>
            <person name="Wei L."/>
        </authorList>
    </citation>
    <scope>NUCLEOTIDE SEQUENCE</scope>
    <source>
        <strain evidence="2">K16</strain>
        <tissue evidence="2">Leaf</tissue>
    </source>
</reference>
<dbReference type="AlphaFoldDB" id="A0AAE2BR43"/>
<proteinExistence type="predicted"/>
<keyword evidence="1" id="KW-0433">Leucine-rich repeat</keyword>
<reference evidence="2" key="2">
    <citation type="journal article" date="2024" name="Plant">
        <title>Genomic evolution and insights into agronomic trait innovations of Sesamum species.</title>
        <authorList>
            <person name="Miao H."/>
            <person name="Wang L."/>
            <person name="Qu L."/>
            <person name="Liu H."/>
            <person name="Sun Y."/>
            <person name="Le M."/>
            <person name="Wang Q."/>
            <person name="Wei S."/>
            <person name="Zheng Y."/>
            <person name="Lin W."/>
            <person name="Duan Y."/>
            <person name="Cao H."/>
            <person name="Xiong S."/>
            <person name="Wang X."/>
            <person name="Wei L."/>
            <person name="Li C."/>
            <person name="Ma Q."/>
            <person name="Ju M."/>
            <person name="Zhao R."/>
            <person name="Li G."/>
            <person name="Mu C."/>
            <person name="Tian Q."/>
            <person name="Mei H."/>
            <person name="Zhang T."/>
            <person name="Gao T."/>
            <person name="Zhang H."/>
        </authorList>
    </citation>
    <scope>NUCLEOTIDE SEQUENCE</scope>
    <source>
        <strain evidence="2">K16</strain>
    </source>
</reference>
<comment type="caution">
    <text evidence="2">The sequence shown here is derived from an EMBL/GenBank/DDBJ whole genome shotgun (WGS) entry which is preliminary data.</text>
</comment>
<sequence length="364" mass="41779">MMLIWENKLSATDVTRMKTCNMLHVGQWHNHVCPCCEKQEKPLFGTKIRVTQKKPEPKPDKAAVVWLEEVRKIEDLGYPESRRSNQEEGCPIPELKDVEKVIADGCGGLPLAIVVISGLLAKFDMTREFWQFVAENESIDVSLVLDGLLAIPQVCNVCENTYPHLRLRLVALKTLLLDFFISRGNPLVLPYEIWEMPQLRHVVVRRAELLDPVKKDSTILESLQTISYKGNFREDRVPLSLKKLNLSWCRIPWENMTMVGSLPNLEVLKLMYHACEGSEWNPVEGGFRRLKVLLIRYIDLEWWRAENIHFPSLKRLLLKEVFYLKEIPSGIGDIATLQSIDLNSCDFRLSNRQANTGGTTELGK</sequence>
<dbReference type="SUPFAM" id="SSF52058">
    <property type="entry name" value="L domain-like"/>
    <property type="match status" value="1"/>
</dbReference>
<organism evidence="2 3">
    <name type="scientific">Sesamum angolense</name>
    <dbReference type="NCBI Taxonomy" id="2727404"/>
    <lineage>
        <taxon>Eukaryota</taxon>
        <taxon>Viridiplantae</taxon>
        <taxon>Streptophyta</taxon>
        <taxon>Embryophyta</taxon>
        <taxon>Tracheophyta</taxon>
        <taxon>Spermatophyta</taxon>
        <taxon>Magnoliopsida</taxon>
        <taxon>eudicotyledons</taxon>
        <taxon>Gunneridae</taxon>
        <taxon>Pentapetalae</taxon>
        <taxon>asterids</taxon>
        <taxon>lamiids</taxon>
        <taxon>Lamiales</taxon>
        <taxon>Pedaliaceae</taxon>
        <taxon>Sesamum</taxon>
    </lineage>
</organism>
<evidence type="ECO:0000256" key="1">
    <source>
        <dbReference type="ARBA" id="ARBA00022614"/>
    </source>
</evidence>
<evidence type="ECO:0000313" key="3">
    <source>
        <dbReference type="Proteomes" id="UP001289374"/>
    </source>
</evidence>
<dbReference type="InterPro" id="IPR032675">
    <property type="entry name" value="LRR_dom_sf"/>
</dbReference>
<accession>A0AAE2BR43</accession>
<dbReference type="Gene3D" id="1.10.8.430">
    <property type="entry name" value="Helical domain of apoptotic protease-activating factors"/>
    <property type="match status" value="1"/>
</dbReference>
<dbReference type="Gene3D" id="3.80.10.10">
    <property type="entry name" value="Ribonuclease Inhibitor"/>
    <property type="match status" value="1"/>
</dbReference>
<gene>
    <name evidence="2" type="ORF">Sango_1622700</name>
</gene>
<dbReference type="EMBL" id="JACGWL010000009">
    <property type="protein sequence ID" value="KAK4394684.1"/>
    <property type="molecule type" value="Genomic_DNA"/>
</dbReference>
<dbReference type="PANTHER" id="PTHR15140:SF37">
    <property type="entry name" value="UBIQUITIN-LIKE DOMAIN-CONTAINING PROTEIN"/>
    <property type="match status" value="1"/>
</dbReference>
<dbReference type="Proteomes" id="UP001289374">
    <property type="component" value="Unassembled WGS sequence"/>
</dbReference>
<dbReference type="PANTHER" id="PTHR15140">
    <property type="entry name" value="TUBULIN-SPECIFIC CHAPERONE E"/>
    <property type="match status" value="1"/>
</dbReference>
<keyword evidence="3" id="KW-1185">Reference proteome</keyword>
<evidence type="ECO:0000313" key="2">
    <source>
        <dbReference type="EMBL" id="KAK4394684.1"/>
    </source>
</evidence>
<dbReference type="InterPro" id="IPR042197">
    <property type="entry name" value="Apaf_helical"/>
</dbReference>
<protein>
    <submittedName>
        <fullName evidence="2">Disease resistance protein RGA5</fullName>
    </submittedName>
</protein>
<name>A0AAE2BR43_9LAMI</name>